<evidence type="ECO:0000313" key="3">
    <source>
        <dbReference type="Proteomes" id="UP001371456"/>
    </source>
</evidence>
<keyword evidence="3" id="KW-1185">Reference proteome</keyword>
<feature type="transmembrane region" description="Helical" evidence="1">
    <location>
        <begin position="48"/>
        <end position="70"/>
    </location>
</feature>
<sequence>MMVFFTNFCLASDFTRFIIAIISSGRFLRMHFFIILRQSSKSIISANVFSYLSLYSTFMVHLIGSWFFYIDRFPVSLNYSSPTCCKFVSLFFIVATFLLLYYILIIIYFNLPQFRMQASARFLLMTLHFTLFTIFGQHIILNLNSFHSSLHCHFVNDLHFHIFRKIK</sequence>
<evidence type="ECO:0000313" key="2">
    <source>
        <dbReference type="EMBL" id="KAK6777457.1"/>
    </source>
</evidence>
<comment type="caution">
    <text evidence="2">The sequence shown here is derived from an EMBL/GenBank/DDBJ whole genome shotgun (WGS) entry which is preliminary data.</text>
</comment>
<keyword evidence="1" id="KW-0812">Transmembrane</keyword>
<dbReference type="AlphaFoldDB" id="A0AAN8T182"/>
<accession>A0AAN8T182</accession>
<evidence type="ECO:0000256" key="1">
    <source>
        <dbReference type="SAM" id="Phobius"/>
    </source>
</evidence>
<name>A0AAN8T182_SOLBU</name>
<proteinExistence type="predicted"/>
<organism evidence="2 3">
    <name type="scientific">Solanum bulbocastanum</name>
    <name type="common">Wild potato</name>
    <dbReference type="NCBI Taxonomy" id="147425"/>
    <lineage>
        <taxon>Eukaryota</taxon>
        <taxon>Viridiplantae</taxon>
        <taxon>Streptophyta</taxon>
        <taxon>Embryophyta</taxon>
        <taxon>Tracheophyta</taxon>
        <taxon>Spermatophyta</taxon>
        <taxon>Magnoliopsida</taxon>
        <taxon>eudicotyledons</taxon>
        <taxon>Gunneridae</taxon>
        <taxon>Pentapetalae</taxon>
        <taxon>asterids</taxon>
        <taxon>lamiids</taxon>
        <taxon>Solanales</taxon>
        <taxon>Solanaceae</taxon>
        <taxon>Solanoideae</taxon>
        <taxon>Solaneae</taxon>
        <taxon>Solanum</taxon>
    </lineage>
</organism>
<keyword evidence="1" id="KW-0472">Membrane</keyword>
<feature type="transmembrane region" description="Helical" evidence="1">
    <location>
        <begin position="90"/>
        <end position="110"/>
    </location>
</feature>
<protein>
    <submittedName>
        <fullName evidence="2">Uncharacterized protein</fullName>
    </submittedName>
</protein>
<reference evidence="2 3" key="1">
    <citation type="submission" date="2024-02" db="EMBL/GenBank/DDBJ databases">
        <title>de novo genome assembly of Solanum bulbocastanum strain 11H21.</title>
        <authorList>
            <person name="Hosaka A.J."/>
        </authorList>
    </citation>
    <scope>NUCLEOTIDE SEQUENCE [LARGE SCALE GENOMIC DNA]</scope>
    <source>
        <tissue evidence="2">Young leaves</tissue>
    </source>
</reference>
<feature type="transmembrane region" description="Helical" evidence="1">
    <location>
        <begin position="122"/>
        <end position="141"/>
    </location>
</feature>
<dbReference type="Proteomes" id="UP001371456">
    <property type="component" value="Unassembled WGS sequence"/>
</dbReference>
<keyword evidence="1" id="KW-1133">Transmembrane helix</keyword>
<feature type="transmembrane region" description="Helical" evidence="1">
    <location>
        <begin position="14"/>
        <end position="36"/>
    </location>
</feature>
<dbReference type="EMBL" id="JBANQN010000010">
    <property type="protein sequence ID" value="KAK6777457.1"/>
    <property type="molecule type" value="Genomic_DNA"/>
</dbReference>
<gene>
    <name evidence="2" type="ORF">RDI58_024174</name>
</gene>